<evidence type="ECO:0000313" key="3">
    <source>
        <dbReference type="EMBL" id="MFC7749427.1"/>
    </source>
</evidence>
<reference evidence="4" key="1">
    <citation type="journal article" date="2019" name="Int. J. Syst. Evol. Microbiol.">
        <title>The Global Catalogue of Microorganisms (GCM) 10K type strain sequencing project: providing services to taxonomists for standard genome sequencing and annotation.</title>
        <authorList>
            <consortium name="The Broad Institute Genomics Platform"/>
            <consortium name="The Broad Institute Genome Sequencing Center for Infectious Disease"/>
            <person name="Wu L."/>
            <person name="Ma J."/>
        </authorList>
    </citation>
    <scope>NUCLEOTIDE SEQUENCE [LARGE SCALE GENOMIC DNA]</scope>
    <source>
        <strain evidence="4">JCM 18657</strain>
    </source>
</reference>
<dbReference type="RefSeq" id="WP_170209574.1">
    <property type="nucleotide sequence ID" value="NZ_JBHTGQ010000013.1"/>
</dbReference>
<dbReference type="EMBL" id="JBHTGQ010000013">
    <property type="protein sequence ID" value="MFC7749427.1"/>
    <property type="molecule type" value="Genomic_DNA"/>
</dbReference>
<keyword evidence="2" id="KW-0812">Transmembrane</keyword>
<dbReference type="Proteomes" id="UP001596528">
    <property type="component" value="Unassembled WGS sequence"/>
</dbReference>
<keyword evidence="1" id="KW-0175">Coiled coil</keyword>
<keyword evidence="2" id="KW-0472">Membrane</keyword>
<name>A0ABW2UZW1_9BACL</name>
<accession>A0ABW2UZW1</accession>
<comment type="caution">
    <text evidence="3">The sequence shown here is derived from an EMBL/GenBank/DDBJ whole genome shotgun (WGS) entry which is preliminary data.</text>
</comment>
<proteinExistence type="predicted"/>
<dbReference type="Pfam" id="PF14584">
    <property type="entry name" value="DUF4446"/>
    <property type="match status" value="1"/>
</dbReference>
<evidence type="ECO:0000256" key="2">
    <source>
        <dbReference type="SAM" id="Phobius"/>
    </source>
</evidence>
<keyword evidence="2" id="KW-1133">Transmembrane helix</keyword>
<dbReference type="InterPro" id="IPR027981">
    <property type="entry name" value="DUF4446"/>
</dbReference>
<evidence type="ECO:0000313" key="4">
    <source>
        <dbReference type="Proteomes" id="UP001596528"/>
    </source>
</evidence>
<gene>
    <name evidence="3" type="ORF">ACFQWB_05635</name>
</gene>
<keyword evidence="4" id="KW-1185">Reference proteome</keyword>
<feature type="transmembrane region" description="Helical" evidence="2">
    <location>
        <begin position="12"/>
        <end position="29"/>
    </location>
</feature>
<organism evidence="3 4">
    <name type="scientific">Paenibacillus thermoaerophilus</name>
    <dbReference type="NCBI Taxonomy" id="1215385"/>
    <lineage>
        <taxon>Bacteria</taxon>
        <taxon>Bacillati</taxon>
        <taxon>Bacillota</taxon>
        <taxon>Bacilli</taxon>
        <taxon>Bacillales</taxon>
        <taxon>Paenibacillaceae</taxon>
        <taxon>Paenibacillus</taxon>
    </lineage>
</organism>
<evidence type="ECO:0000256" key="1">
    <source>
        <dbReference type="SAM" id="Coils"/>
    </source>
</evidence>
<feature type="coiled-coil region" evidence="1">
    <location>
        <begin position="52"/>
        <end position="83"/>
    </location>
</feature>
<sequence length="168" mass="18887">MDWIREQAEWIALGAAGLSLALMVWIVAIQAKLNKLRKRYAAMMNGGRPGDLEELLISMQEETNRLKEDLRKTKSTLAHWQERVRALKGFAAVRRYNAYGEGGHDLSFSIAVLDEERNGFVLTGIRNREETYVYAKPVDRGDSSYTLSPEEKQAIEQAMAQPASGAGR</sequence>
<protein>
    <submittedName>
        <fullName evidence="3">DUF4446 family protein</fullName>
    </submittedName>
</protein>